<keyword evidence="2" id="KW-1185">Reference proteome</keyword>
<name>A0A9W6GF09_9BACT</name>
<accession>A0A9W6GF09</accession>
<dbReference type="EMBL" id="BSDX01000001">
    <property type="protein sequence ID" value="GLI52945.1"/>
    <property type="molecule type" value="Genomic_DNA"/>
</dbReference>
<dbReference type="Proteomes" id="UP001144297">
    <property type="component" value="Unassembled WGS sequence"/>
</dbReference>
<comment type="caution">
    <text evidence="1">The sequence shown here is derived from an EMBL/GenBank/DDBJ whole genome shotgun (WGS) entry which is preliminary data.</text>
</comment>
<evidence type="ECO:0000313" key="2">
    <source>
        <dbReference type="Proteomes" id="UP001144297"/>
    </source>
</evidence>
<gene>
    <name evidence="1" type="ORF">TISLANDTSLP1_06380</name>
</gene>
<dbReference type="AlphaFoldDB" id="A0A9W6GF09"/>
<protein>
    <submittedName>
        <fullName evidence="1">Uncharacterized protein</fullName>
    </submittedName>
</protein>
<proteinExistence type="predicted"/>
<sequence length="133" mass="16049">MQESPKIWRLYNRLLSIAIDEFRDIVESGEIFCSNITKEPLKLRLYLCDESFIDIYYSIKGKYSYHWNRMLTHNEIYRHDNAPHFRWQKLSTFPKHFHNGSENNVISSSLSDDPETAIREFLNFVMEKLKRKN</sequence>
<evidence type="ECO:0000313" key="1">
    <source>
        <dbReference type="EMBL" id="GLI52945.1"/>
    </source>
</evidence>
<dbReference type="Pfam" id="PF20126">
    <property type="entry name" value="TumE"/>
    <property type="match status" value="1"/>
</dbReference>
<organism evidence="1 2">
    <name type="scientific">Thermodesulfovibrio yellowstonii</name>
    <dbReference type="NCBI Taxonomy" id="28262"/>
    <lineage>
        <taxon>Bacteria</taxon>
        <taxon>Pseudomonadati</taxon>
        <taxon>Nitrospirota</taxon>
        <taxon>Thermodesulfovibrionia</taxon>
        <taxon>Thermodesulfovibrionales</taxon>
        <taxon>Thermodesulfovibrionaceae</taxon>
        <taxon>Thermodesulfovibrio</taxon>
    </lineage>
</organism>
<reference evidence="1" key="1">
    <citation type="submission" date="2022-12" db="EMBL/GenBank/DDBJ databases">
        <title>Reference genome sequencing for broad-spectrum identification of bacterial and archaeal isolates by mass spectrometry.</title>
        <authorList>
            <person name="Sekiguchi Y."/>
            <person name="Tourlousse D.M."/>
        </authorList>
    </citation>
    <scope>NUCLEOTIDE SEQUENCE</scope>
    <source>
        <strain evidence="1">TSL-P1</strain>
    </source>
</reference>
<dbReference type="InterPro" id="IPR045397">
    <property type="entry name" value="TumE-like"/>
</dbReference>